<proteinExistence type="predicted"/>
<dbReference type="AlphaFoldDB" id="A0A3E0VL42"/>
<gene>
    <name evidence="6" type="ORF">B7R54_15005</name>
</gene>
<keyword evidence="1 4" id="KW-0378">Hydrolase</keyword>
<feature type="short sequence motif" description="DGA/G" evidence="4">
    <location>
        <begin position="205"/>
        <end position="207"/>
    </location>
</feature>
<dbReference type="RefSeq" id="WP_116415748.1">
    <property type="nucleotide sequence ID" value="NZ_NBWZ01000001.1"/>
</dbReference>
<dbReference type="InterPro" id="IPR002641">
    <property type="entry name" value="PNPLA_dom"/>
</dbReference>
<dbReference type="SUPFAM" id="SSF52151">
    <property type="entry name" value="FabD/lysophospholipase-like"/>
    <property type="match status" value="1"/>
</dbReference>
<reference evidence="6 7" key="1">
    <citation type="submission" date="2017-04" db="EMBL/GenBank/DDBJ databases">
        <title>Comparative genome analysis of Subtercola boreus.</title>
        <authorList>
            <person name="Cho Y.-J."/>
            <person name="Cho A."/>
            <person name="Kim O.-S."/>
            <person name="Lee J.-I."/>
        </authorList>
    </citation>
    <scope>NUCLEOTIDE SEQUENCE [LARGE SCALE GENOMIC DNA]</scope>
    <source>
        <strain evidence="6 7">K300</strain>
    </source>
</reference>
<feature type="active site" description="Proton acceptor" evidence="4">
    <location>
        <position position="205"/>
    </location>
</feature>
<evidence type="ECO:0000256" key="3">
    <source>
        <dbReference type="ARBA" id="ARBA00023098"/>
    </source>
</evidence>
<feature type="domain" description="PNPLA" evidence="5">
    <location>
        <begin position="17"/>
        <end position="220"/>
    </location>
</feature>
<evidence type="ECO:0000256" key="1">
    <source>
        <dbReference type="ARBA" id="ARBA00022801"/>
    </source>
</evidence>
<evidence type="ECO:0000313" key="6">
    <source>
        <dbReference type="EMBL" id="RFA10369.1"/>
    </source>
</evidence>
<organism evidence="6 7">
    <name type="scientific">Subtercola boreus</name>
    <dbReference type="NCBI Taxonomy" id="120213"/>
    <lineage>
        <taxon>Bacteria</taxon>
        <taxon>Bacillati</taxon>
        <taxon>Actinomycetota</taxon>
        <taxon>Actinomycetes</taxon>
        <taxon>Micrococcales</taxon>
        <taxon>Microbacteriaceae</taxon>
        <taxon>Subtercola</taxon>
    </lineage>
</organism>
<accession>A0A3E0VL42</accession>
<dbReference type="GO" id="GO:0016042">
    <property type="term" value="P:lipid catabolic process"/>
    <property type="evidence" value="ECO:0007669"/>
    <property type="project" value="UniProtKB-UniRule"/>
</dbReference>
<dbReference type="Proteomes" id="UP000256486">
    <property type="component" value="Unassembled WGS sequence"/>
</dbReference>
<dbReference type="Gene3D" id="3.40.1090.10">
    <property type="entry name" value="Cytosolic phospholipase A2 catalytic domain"/>
    <property type="match status" value="2"/>
</dbReference>
<evidence type="ECO:0000259" key="5">
    <source>
        <dbReference type="PROSITE" id="PS51635"/>
    </source>
</evidence>
<evidence type="ECO:0000256" key="4">
    <source>
        <dbReference type="PROSITE-ProRule" id="PRU01161"/>
    </source>
</evidence>
<keyword evidence="7" id="KW-1185">Reference proteome</keyword>
<dbReference type="Pfam" id="PF01734">
    <property type="entry name" value="Patatin"/>
    <property type="match status" value="1"/>
</dbReference>
<dbReference type="OrthoDB" id="2339873at2"/>
<feature type="short sequence motif" description="GXSXG" evidence="4">
    <location>
        <begin position="52"/>
        <end position="56"/>
    </location>
</feature>
<dbReference type="PROSITE" id="PS51635">
    <property type="entry name" value="PNPLA"/>
    <property type="match status" value="1"/>
</dbReference>
<dbReference type="InterPro" id="IPR016035">
    <property type="entry name" value="Acyl_Trfase/lysoPLipase"/>
</dbReference>
<name>A0A3E0VL42_9MICO</name>
<comment type="caution">
    <text evidence="6">The sequence shown here is derived from an EMBL/GenBank/DDBJ whole genome shotgun (WGS) entry which is preliminary data.</text>
</comment>
<evidence type="ECO:0000313" key="7">
    <source>
        <dbReference type="Proteomes" id="UP000256486"/>
    </source>
</evidence>
<feature type="active site" description="Nucleophile" evidence="4">
    <location>
        <position position="54"/>
    </location>
</feature>
<dbReference type="GO" id="GO:0016787">
    <property type="term" value="F:hydrolase activity"/>
    <property type="evidence" value="ECO:0007669"/>
    <property type="project" value="UniProtKB-UniRule"/>
</dbReference>
<keyword evidence="2 4" id="KW-0442">Lipid degradation</keyword>
<protein>
    <submittedName>
        <fullName evidence="6">Phospholipase</fullName>
    </submittedName>
</protein>
<feature type="short sequence motif" description="GXGXXG" evidence="4">
    <location>
        <begin position="21"/>
        <end position="26"/>
    </location>
</feature>
<dbReference type="PANTHER" id="PTHR14226">
    <property type="entry name" value="NEUROPATHY TARGET ESTERASE/SWISS CHEESE D.MELANOGASTER"/>
    <property type="match status" value="1"/>
</dbReference>
<keyword evidence="3 4" id="KW-0443">Lipid metabolism</keyword>
<dbReference type="InterPro" id="IPR050301">
    <property type="entry name" value="NTE"/>
</dbReference>
<evidence type="ECO:0000256" key="2">
    <source>
        <dbReference type="ARBA" id="ARBA00022963"/>
    </source>
</evidence>
<sequence length="300" mass="31129">MSDEDTTSEQSGARRAIVLSGGGVAGIAWETGLLTGLLQHGIDLQSADVVVGTSAGSVVGVNLRAGTLDATYASLLADSDDDRPLADPAPEGAEDRDLSRTMKVIMAGIASTEGEAATRRTIGELALEDYQRSDDTASLARIAPLLPGTEWPEGELRITAVDAETGHFTVFDRDSDAELARAVAASCAVPGVFKPITIDGHPYMDGGMRSSANTDVAADCASILVIACSPEPAVSGMGPTLPATIDTLRGTSEVFVVQADEESTLAFGENPLLMHTRRASAEAGRRQAGLVAETVRAFWG</sequence>
<dbReference type="PANTHER" id="PTHR14226:SF57">
    <property type="entry name" value="BLR7027 PROTEIN"/>
    <property type="match status" value="1"/>
</dbReference>
<dbReference type="EMBL" id="NBWZ01000001">
    <property type="protein sequence ID" value="RFA10369.1"/>
    <property type="molecule type" value="Genomic_DNA"/>
</dbReference>